<dbReference type="GO" id="GO:0005975">
    <property type="term" value="P:carbohydrate metabolic process"/>
    <property type="evidence" value="ECO:0007669"/>
    <property type="project" value="InterPro"/>
</dbReference>
<feature type="compositionally biased region" description="Low complexity" evidence="3">
    <location>
        <begin position="488"/>
        <end position="535"/>
    </location>
</feature>
<evidence type="ECO:0000313" key="5">
    <source>
        <dbReference type="EMBL" id="OUE08182.1"/>
    </source>
</evidence>
<evidence type="ECO:0000256" key="1">
    <source>
        <dbReference type="ARBA" id="ARBA00022801"/>
    </source>
</evidence>
<keyword evidence="1" id="KW-0378">Hydrolase</keyword>
<name>A0A251XRK5_9MICO</name>
<dbReference type="Proteomes" id="UP000195106">
    <property type="component" value="Unassembled WGS sequence"/>
</dbReference>
<sequence length="577" mass="63495">MTRIRSRSSDLPAGTTFPPIARGFALGGDYSPEQWPEEVWAEDVELMRRAGVNSVNLGVFSWGLIEVADGEFDWGWLDRIMDLLHEGGIGVNLATPTAAPPIWLMRAHPEIACVTDTGVRLAQGGRLAWSPASAVFRRYALRLVERMAERYGTHPALRMWHISNELGNENAHDYGDETAAAFQDWLRARFATIEDLVEAWGTAFWGHRYTSFDQVLPPRFSGTSHNPGLQLAFERYTSDALLGHHLAERAVLRRITPQIPVTTNFMVQNHPGLADYRRWAEEVDLVSNDHYTIAADPERHGELSFSADRVRGMAHGDPWLLIEHSTSAVNWQPRNRAKSPGELARNSLAHIARGAEGALFFQWRQSTGGSEQFHSAVVPHAGSDTRVYREVAELGALLGRIREVAGSRVERARVAILMDHVAWTALRCGPKPSVDVTALDAPLTLHRELTARGSPSTCSTPTTTSTGTPSSSRRPCSPSRPRAPRRSPPSSRAAATWRSRTSRASSTGTTGWSRADTPDSCAGSSASASRSPPRCSRTRRCCWIRPAASASGRSASAPTTRRSWRRTPPAISRDCPP</sequence>
<feature type="compositionally biased region" description="Low complexity" evidence="3">
    <location>
        <begin position="452"/>
        <end position="480"/>
    </location>
</feature>
<keyword evidence="2" id="KW-0326">Glycosidase</keyword>
<evidence type="ECO:0000259" key="4">
    <source>
        <dbReference type="Pfam" id="PF02449"/>
    </source>
</evidence>
<feature type="compositionally biased region" description="Low complexity" evidence="3">
    <location>
        <begin position="545"/>
        <end position="570"/>
    </location>
</feature>
<dbReference type="GO" id="GO:0004565">
    <property type="term" value="F:beta-galactosidase activity"/>
    <property type="evidence" value="ECO:0007669"/>
    <property type="project" value="InterPro"/>
</dbReference>
<dbReference type="AlphaFoldDB" id="A0A251XRK5"/>
<dbReference type="EMBL" id="MDHJ01000001">
    <property type="protein sequence ID" value="OUE08182.1"/>
    <property type="molecule type" value="Genomic_DNA"/>
</dbReference>
<evidence type="ECO:0000256" key="3">
    <source>
        <dbReference type="SAM" id="MobiDB-lite"/>
    </source>
</evidence>
<dbReference type="PANTHER" id="PTHR36447">
    <property type="entry name" value="BETA-GALACTOSIDASE GANA"/>
    <property type="match status" value="1"/>
</dbReference>
<proteinExistence type="predicted"/>
<dbReference type="InterPro" id="IPR017853">
    <property type="entry name" value="GH"/>
</dbReference>
<accession>A0A251XRK5</accession>
<dbReference type="InterPro" id="IPR003476">
    <property type="entry name" value="Glyco_hydro_42"/>
</dbReference>
<protein>
    <submittedName>
        <fullName evidence="5">Beta-galactosidase</fullName>
    </submittedName>
</protein>
<feature type="domain" description="Glycoside hydrolase family 42 N-terminal" evidence="4">
    <location>
        <begin position="29"/>
        <end position="398"/>
    </location>
</feature>
<gene>
    <name evidence="5" type="ORF">CMsap09_04470</name>
</gene>
<evidence type="ECO:0000256" key="2">
    <source>
        <dbReference type="ARBA" id="ARBA00023295"/>
    </source>
</evidence>
<evidence type="ECO:0000313" key="6">
    <source>
        <dbReference type="Proteomes" id="UP000195106"/>
    </source>
</evidence>
<feature type="region of interest" description="Disordered" evidence="3">
    <location>
        <begin position="448"/>
        <end position="577"/>
    </location>
</feature>
<dbReference type="GO" id="GO:0009341">
    <property type="term" value="C:beta-galactosidase complex"/>
    <property type="evidence" value="ECO:0007669"/>
    <property type="project" value="InterPro"/>
</dbReference>
<dbReference type="Pfam" id="PF02449">
    <property type="entry name" value="Glyco_hydro_42"/>
    <property type="match status" value="1"/>
</dbReference>
<dbReference type="Gene3D" id="3.20.20.80">
    <property type="entry name" value="Glycosidases"/>
    <property type="match status" value="1"/>
</dbReference>
<comment type="caution">
    <text evidence="5">The sequence shown here is derived from an EMBL/GenBank/DDBJ whole genome shotgun (WGS) entry which is preliminary data.</text>
</comment>
<dbReference type="InterPro" id="IPR013529">
    <property type="entry name" value="Glyco_hydro_42_N"/>
</dbReference>
<dbReference type="SUPFAM" id="SSF51445">
    <property type="entry name" value="(Trans)glycosidases"/>
    <property type="match status" value="1"/>
</dbReference>
<dbReference type="PANTHER" id="PTHR36447:SF1">
    <property type="entry name" value="BETA-GALACTOSIDASE GANA"/>
    <property type="match status" value="1"/>
</dbReference>
<organism evidence="5 6">
    <name type="scientific">Clavibacter michiganensis</name>
    <dbReference type="NCBI Taxonomy" id="28447"/>
    <lineage>
        <taxon>Bacteria</taxon>
        <taxon>Bacillati</taxon>
        <taxon>Actinomycetota</taxon>
        <taxon>Actinomycetes</taxon>
        <taxon>Micrococcales</taxon>
        <taxon>Microbacteriaceae</taxon>
        <taxon>Clavibacter</taxon>
    </lineage>
</organism>
<reference evidence="5 6" key="1">
    <citation type="submission" date="2016-08" db="EMBL/GenBank/DDBJ databases">
        <title>Genome sequence of Clavibacter michiganensis spp. strain CASJ009.</title>
        <authorList>
            <person name="Thapa S.P."/>
            <person name="Coaker G."/>
        </authorList>
    </citation>
    <scope>NUCLEOTIDE SEQUENCE [LARGE SCALE GENOMIC DNA]</scope>
    <source>
        <strain evidence="5">CASJ009</strain>
    </source>
</reference>